<evidence type="ECO:0000313" key="2">
    <source>
        <dbReference type="EMBL" id="CCH20595.1"/>
    </source>
</evidence>
<sequence>MSLVTRTTPAALRDIARRVTIVAAALVVALAGSYAPSQAADDTARTTVTDQQGAPGIMLRQLEDLTGRPVGDLDTVLAVDTGGRNLTGDQLEALVAGKEVDGVKVLGAMSGGRDILDTTMADLADGVYDGRGDSGTATSSVLFASSTPEGREWCLTMCMGSGKSFWECVLSRRGDQTLTLDLGGDTTLGGMKAAFEKANGGIAAEGPYAVETLTSDADPTAEEIEMLLDGKEVDSLRRVATVEGPDPGWALSDIAEKSGVPYVKKWTHIVTFGVPFLGKVVVFCVSYNNGKTWRCRSYQWGGF</sequence>
<dbReference type="Proteomes" id="UP000003448">
    <property type="component" value="Unassembled WGS sequence"/>
</dbReference>
<feature type="signal peptide" evidence="1">
    <location>
        <begin position="1"/>
        <end position="39"/>
    </location>
</feature>
<reference evidence="3" key="1">
    <citation type="journal article" date="2012" name="J. Bacteriol.">
        <title>Genome Sequence of Micromonospora lupini Lupac 08, Isolated from Root Nodules of Lupinus angustifolius.</title>
        <authorList>
            <person name="Alonso-Vega P."/>
            <person name="Normand P."/>
            <person name="Bacigalupe R."/>
            <person name="Pujic P."/>
            <person name="Lajus A."/>
            <person name="Vallenet D."/>
            <person name="Carro L."/>
            <person name="Coll P."/>
            <person name="Trujillo M.E."/>
        </authorList>
    </citation>
    <scope>NUCLEOTIDE SEQUENCE [LARGE SCALE GENOMIC DNA]</scope>
    <source>
        <strain evidence="3">Lupac 08</strain>
    </source>
</reference>
<keyword evidence="1" id="KW-0732">Signal</keyword>
<evidence type="ECO:0000313" key="3">
    <source>
        <dbReference type="Proteomes" id="UP000003448"/>
    </source>
</evidence>
<dbReference type="AlphaFoldDB" id="I0L9U8"/>
<dbReference type="EMBL" id="CAIE01000039">
    <property type="protein sequence ID" value="CCH20595.1"/>
    <property type="molecule type" value="Genomic_DNA"/>
</dbReference>
<accession>I0L9U8</accession>
<feature type="chain" id="PRO_5003631988" evidence="1">
    <location>
        <begin position="40"/>
        <end position="303"/>
    </location>
</feature>
<comment type="caution">
    <text evidence="2">The sequence shown here is derived from an EMBL/GenBank/DDBJ whole genome shotgun (WGS) entry which is preliminary data.</text>
</comment>
<dbReference type="OrthoDB" id="3358070at2"/>
<dbReference type="STRING" id="1150864.MILUP08_45478"/>
<protein>
    <submittedName>
        <fullName evidence="2">Uncharacterized protein</fullName>
    </submittedName>
</protein>
<gene>
    <name evidence="2" type="ORF">MILUP08_45478</name>
</gene>
<name>I0L9U8_9ACTN</name>
<organism evidence="2 3">
    <name type="scientific">Micromonospora lupini str. Lupac 08</name>
    <dbReference type="NCBI Taxonomy" id="1150864"/>
    <lineage>
        <taxon>Bacteria</taxon>
        <taxon>Bacillati</taxon>
        <taxon>Actinomycetota</taxon>
        <taxon>Actinomycetes</taxon>
        <taxon>Micromonosporales</taxon>
        <taxon>Micromonosporaceae</taxon>
        <taxon>Micromonospora</taxon>
    </lineage>
</organism>
<dbReference type="RefSeq" id="WP_007463703.1">
    <property type="nucleotide sequence ID" value="NZ_HF570108.1"/>
</dbReference>
<proteinExistence type="predicted"/>
<evidence type="ECO:0000256" key="1">
    <source>
        <dbReference type="SAM" id="SignalP"/>
    </source>
</evidence>
<keyword evidence="3" id="KW-1185">Reference proteome</keyword>